<evidence type="ECO:0000313" key="2">
    <source>
        <dbReference type="Proteomes" id="UP000284219"/>
    </source>
</evidence>
<proteinExistence type="predicted"/>
<sequence length="544" mass="62261">MSLVIRKYLIQLCLVIPIAFLGGCSIGTSGGKLETKDLPPILWMTKTLPNDPGKGLVDLYAKRKDEPEPEKLASNIIHYSIEVSEDHQKLLAMDQEENVALFHGEEREKIGSDLYAYEFSLDMERVIYVSEDHGFYVKQIGGEKDKLLSNVISFEQSYIGGPLYVLTDEDDLYRISDSGEKQKIAFDVTDYYVKNQGKTVFAGMKDGSIYAIEDGEERKKMIDGDTQVNPYWIDVSPTGQYVTYVETVVHYEDGRGELYIVDRSSGERKKVASDVIIDERFFDQKGEFIYYRNTDHVLNSYQIKTGDKEKLAEGVQTFRYEAASDTLTYLTKSDELYGGSPGKAIEKITEDTYSFDVAKNGVICFVTADGDLRTKTPGKEALTVAQEVESFELQNNHLFYVTKENKVWYRHAGDTESVVYLDNLENYSKANTEFKHHYGDFTYLYEQEAKLADVEGYWTDHTDYLKFEALTEDVLKVSILDNGSSEWIESVDLYHQYSREDQLFFEDALFTIDSTHVIKVEEGVQSFVLYRMSQGEMDEIVSRQ</sequence>
<dbReference type="PROSITE" id="PS51257">
    <property type="entry name" value="PROKAR_LIPOPROTEIN"/>
    <property type="match status" value="1"/>
</dbReference>
<evidence type="ECO:0000313" key="1">
    <source>
        <dbReference type="EMBL" id="RKD23125.1"/>
    </source>
</evidence>
<gene>
    <name evidence="1" type="ORF">BEP19_12965</name>
</gene>
<dbReference type="SUPFAM" id="SSF82171">
    <property type="entry name" value="DPP6 N-terminal domain-like"/>
    <property type="match status" value="1"/>
</dbReference>
<dbReference type="Gene3D" id="2.130.10.10">
    <property type="entry name" value="YVTN repeat-like/Quinoprotein amine dehydrogenase"/>
    <property type="match status" value="1"/>
</dbReference>
<keyword evidence="2" id="KW-1185">Reference proteome</keyword>
<dbReference type="RefSeq" id="WP_120190615.1">
    <property type="nucleotide sequence ID" value="NZ_MCHY01000009.1"/>
</dbReference>
<dbReference type="Proteomes" id="UP000284219">
    <property type="component" value="Unassembled WGS sequence"/>
</dbReference>
<dbReference type="InterPro" id="IPR015943">
    <property type="entry name" value="WD40/YVTN_repeat-like_dom_sf"/>
</dbReference>
<name>A0A419SHB6_9BACL</name>
<organism evidence="1 2">
    <name type="scientific">Ammoniphilus oxalaticus</name>
    <dbReference type="NCBI Taxonomy" id="66863"/>
    <lineage>
        <taxon>Bacteria</taxon>
        <taxon>Bacillati</taxon>
        <taxon>Bacillota</taxon>
        <taxon>Bacilli</taxon>
        <taxon>Bacillales</taxon>
        <taxon>Paenibacillaceae</taxon>
        <taxon>Aneurinibacillus group</taxon>
        <taxon>Ammoniphilus</taxon>
    </lineage>
</organism>
<dbReference type="EMBL" id="MCHY01000009">
    <property type="protein sequence ID" value="RKD23125.1"/>
    <property type="molecule type" value="Genomic_DNA"/>
</dbReference>
<protein>
    <submittedName>
        <fullName evidence="1">Uncharacterized protein</fullName>
    </submittedName>
</protein>
<accession>A0A419SHB6</accession>
<dbReference type="OrthoDB" id="108903at2"/>
<dbReference type="AlphaFoldDB" id="A0A419SHB6"/>
<reference evidence="1 2" key="1">
    <citation type="submission" date="2016-08" db="EMBL/GenBank/DDBJ databases">
        <title>Novel Firmicute Genomes.</title>
        <authorList>
            <person name="Poppleton D.I."/>
            <person name="Gribaldo S."/>
        </authorList>
    </citation>
    <scope>NUCLEOTIDE SEQUENCE [LARGE SCALE GENOMIC DNA]</scope>
    <source>
        <strain evidence="1 2">RAOx-1</strain>
    </source>
</reference>
<comment type="caution">
    <text evidence="1">The sequence shown here is derived from an EMBL/GenBank/DDBJ whole genome shotgun (WGS) entry which is preliminary data.</text>
</comment>